<dbReference type="RefSeq" id="WP_190886328.1">
    <property type="nucleotide sequence ID" value="NZ_JACWZY010000004.1"/>
</dbReference>
<dbReference type="Proteomes" id="UP000598820">
    <property type="component" value="Unassembled WGS sequence"/>
</dbReference>
<dbReference type="AlphaFoldDB" id="A0A926Y1T3"/>
<dbReference type="InterPro" id="IPR011250">
    <property type="entry name" value="OMP/PagP_B-barrel"/>
</dbReference>
<protein>
    <submittedName>
        <fullName evidence="1">PorT family protein</fullName>
    </submittedName>
</protein>
<evidence type="ECO:0000313" key="1">
    <source>
        <dbReference type="EMBL" id="MBD2700475.1"/>
    </source>
</evidence>
<keyword evidence="2" id="KW-1185">Reference proteome</keyword>
<dbReference type="Gene3D" id="2.40.160.20">
    <property type="match status" value="1"/>
</dbReference>
<sequence>MRIWILVWLLLLSFRAMSVFGQHKLTLSVAGAPTFVRTDFSYRYLFPDSDGQVVEPIFMNGERWLPGYLTGLTATYTWAPGWSVSSGIWYQQLTTRQPRLAIAGDGRSTIRYRTIRVPALLHFRMNQKRLSPYFSFGTFLDFPIPSRVIAEREGLPTQYLRLSADTGPIFHIILGAGGQYRLNDRISLTLQPLASYKLGRFGGAGMHDPSYEISMLAQVGYTF</sequence>
<proteinExistence type="predicted"/>
<dbReference type="SUPFAM" id="SSF56925">
    <property type="entry name" value="OMPA-like"/>
    <property type="match status" value="1"/>
</dbReference>
<gene>
    <name evidence="1" type="ORF">IC229_07505</name>
</gene>
<comment type="caution">
    <text evidence="1">The sequence shown here is derived from an EMBL/GenBank/DDBJ whole genome shotgun (WGS) entry which is preliminary data.</text>
</comment>
<accession>A0A926Y1T3</accession>
<organism evidence="1 2">
    <name type="scientific">Spirosoma profusum</name>
    <dbReference type="NCBI Taxonomy" id="2771354"/>
    <lineage>
        <taxon>Bacteria</taxon>
        <taxon>Pseudomonadati</taxon>
        <taxon>Bacteroidota</taxon>
        <taxon>Cytophagia</taxon>
        <taxon>Cytophagales</taxon>
        <taxon>Cytophagaceae</taxon>
        <taxon>Spirosoma</taxon>
    </lineage>
</organism>
<evidence type="ECO:0000313" key="2">
    <source>
        <dbReference type="Proteomes" id="UP000598820"/>
    </source>
</evidence>
<name>A0A926Y1T3_9BACT</name>
<reference evidence="1" key="1">
    <citation type="submission" date="2020-09" db="EMBL/GenBank/DDBJ databases">
        <authorList>
            <person name="Kim M.K."/>
        </authorList>
    </citation>
    <scope>NUCLEOTIDE SEQUENCE</scope>
    <source>
        <strain evidence="1">BT702</strain>
    </source>
</reference>
<dbReference type="EMBL" id="JACWZY010000004">
    <property type="protein sequence ID" value="MBD2700475.1"/>
    <property type="molecule type" value="Genomic_DNA"/>
</dbReference>